<dbReference type="AlphaFoldDB" id="A0A6A5ZHN0"/>
<keyword evidence="8" id="KW-1185">Reference proteome</keyword>
<dbReference type="EMBL" id="ML977316">
    <property type="protein sequence ID" value="KAF2118745.1"/>
    <property type="molecule type" value="Genomic_DNA"/>
</dbReference>
<keyword evidence="4" id="KW-0560">Oxidoreductase</keyword>
<name>A0A6A5ZHN0_9PLEO</name>
<sequence>MAPLTVAIVGAGPGGLTAALALRNAGHKVDVFERSSFTKPGGFRLALGPNALRVLESVGVGIEAVGARSMHNEVFHNGETKEWTHNENFDYVKPKYGTDWVIVDRPAVQREQMKQASVTPAGLQQIDIHLSSEVAYIRPEEKRIVLKNEREHKADLIIIANGVHSTLVNSLVDGNIPPLQYSRTAYRVEVPMEKMQQDPEIWNTWKDHDYDIVSFAIREKRALLMTGVQGLGGDHSGERHGLLMSPSMKMVDGSDADYNMVVPPEEAAKYVSDFHPMIQRWVGMSQHTTVWTSVYRESLENMARENLIGIGDAVHAHLPHHGQGASSAIEDGASIGPFLDASDPGLTPESLPEYLKHWESFRKPRARCVHLFSIRWPLPLEQIKPDIAKVYDGPLPPHNQDHTEVMWDFLFGYDVLKEAKKAVTKMRVESNGLVNGH</sequence>
<dbReference type="Proteomes" id="UP000799770">
    <property type="component" value="Unassembled WGS sequence"/>
</dbReference>
<reference evidence="7" key="1">
    <citation type="journal article" date="2020" name="Stud. Mycol.">
        <title>101 Dothideomycetes genomes: a test case for predicting lifestyles and emergence of pathogens.</title>
        <authorList>
            <person name="Haridas S."/>
            <person name="Albert R."/>
            <person name="Binder M."/>
            <person name="Bloem J."/>
            <person name="Labutti K."/>
            <person name="Salamov A."/>
            <person name="Andreopoulos B."/>
            <person name="Baker S."/>
            <person name="Barry K."/>
            <person name="Bills G."/>
            <person name="Bluhm B."/>
            <person name="Cannon C."/>
            <person name="Castanera R."/>
            <person name="Culley D."/>
            <person name="Daum C."/>
            <person name="Ezra D."/>
            <person name="Gonzalez J."/>
            <person name="Henrissat B."/>
            <person name="Kuo A."/>
            <person name="Liang C."/>
            <person name="Lipzen A."/>
            <person name="Lutzoni F."/>
            <person name="Magnuson J."/>
            <person name="Mondo S."/>
            <person name="Nolan M."/>
            <person name="Ohm R."/>
            <person name="Pangilinan J."/>
            <person name="Park H.-J."/>
            <person name="Ramirez L."/>
            <person name="Alfaro M."/>
            <person name="Sun H."/>
            <person name="Tritt A."/>
            <person name="Yoshinaga Y."/>
            <person name="Zwiers L.-H."/>
            <person name="Turgeon B."/>
            <person name="Goodwin S."/>
            <person name="Spatafora J."/>
            <person name="Crous P."/>
            <person name="Grigoriev I."/>
        </authorList>
    </citation>
    <scope>NUCLEOTIDE SEQUENCE</scope>
    <source>
        <strain evidence="7">CBS 627.86</strain>
    </source>
</reference>
<gene>
    <name evidence="7" type="ORF">BDV96DRAFT_642920</name>
</gene>
<protein>
    <recommendedName>
        <fullName evidence="6">FAD-binding domain-containing protein</fullName>
    </recommendedName>
</protein>
<dbReference type="OrthoDB" id="9993796at2759"/>
<accession>A0A6A5ZHN0</accession>
<dbReference type="SUPFAM" id="SSF51905">
    <property type="entry name" value="FAD/NAD(P)-binding domain"/>
    <property type="match status" value="1"/>
</dbReference>
<evidence type="ECO:0000256" key="4">
    <source>
        <dbReference type="ARBA" id="ARBA00023002"/>
    </source>
</evidence>
<evidence type="ECO:0000313" key="8">
    <source>
        <dbReference type="Proteomes" id="UP000799770"/>
    </source>
</evidence>
<organism evidence="7 8">
    <name type="scientific">Lophiotrema nucula</name>
    <dbReference type="NCBI Taxonomy" id="690887"/>
    <lineage>
        <taxon>Eukaryota</taxon>
        <taxon>Fungi</taxon>
        <taxon>Dikarya</taxon>
        <taxon>Ascomycota</taxon>
        <taxon>Pezizomycotina</taxon>
        <taxon>Dothideomycetes</taxon>
        <taxon>Pleosporomycetidae</taxon>
        <taxon>Pleosporales</taxon>
        <taxon>Lophiotremataceae</taxon>
        <taxon>Lophiotrema</taxon>
    </lineage>
</organism>
<dbReference type="PRINTS" id="PR00420">
    <property type="entry name" value="RNGMNOXGNASE"/>
</dbReference>
<dbReference type="GO" id="GO:0004497">
    <property type="term" value="F:monooxygenase activity"/>
    <property type="evidence" value="ECO:0007669"/>
    <property type="project" value="UniProtKB-KW"/>
</dbReference>
<evidence type="ECO:0000256" key="3">
    <source>
        <dbReference type="ARBA" id="ARBA00022827"/>
    </source>
</evidence>
<keyword evidence="5" id="KW-0503">Monooxygenase</keyword>
<dbReference type="InterPro" id="IPR050493">
    <property type="entry name" value="FAD-dep_Monooxygenase_BioMet"/>
</dbReference>
<dbReference type="InterPro" id="IPR036188">
    <property type="entry name" value="FAD/NAD-bd_sf"/>
</dbReference>
<evidence type="ECO:0000256" key="5">
    <source>
        <dbReference type="ARBA" id="ARBA00023033"/>
    </source>
</evidence>
<dbReference type="Pfam" id="PF01494">
    <property type="entry name" value="FAD_binding_3"/>
    <property type="match status" value="1"/>
</dbReference>
<keyword evidence="2" id="KW-0285">Flavoprotein</keyword>
<feature type="domain" description="FAD-binding" evidence="6">
    <location>
        <begin position="5"/>
        <end position="343"/>
    </location>
</feature>
<comment type="similarity">
    <text evidence="1">Belongs to the paxM FAD-dependent monooxygenase family.</text>
</comment>
<evidence type="ECO:0000256" key="1">
    <source>
        <dbReference type="ARBA" id="ARBA00007992"/>
    </source>
</evidence>
<dbReference type="Gene3D" id="3.50.50.60">
    <property type="entry name" value="FAD/NAD(P)-binding domain"/>
    <property type="match status" value="1"/>
</dbReference>
<dbReference type="InterPro" id="IPR002938">
    <property type="entry name" value="FAD-bd"/>
</dbReference>
<keyword evidence="3" id="KW-0274">FAD</keyword>
<proteinExistence type="inferred from homology"/>
<dbReference type="PANTHER" id="PTHR13789:SF314">
    <property type="entry name" value="FAD-BINDING DOMAIN-CONTAINING PROTEIN"/>
    <property type="match status" value="1"/>
</dbReference>
<evidence type="ECO:0000256" key="2">
    <source>
        <dbReference type="ARBA" id="ARBA00022630"/>
    </source>
</evidence>
<evidence type="ECO:0000313" key="7">
    <source>
        <dbReference type="EMBL" id="KAF2118745.1"/>
    </source>
</evidence>
<dbReference type="PANTHER" id="PTHR13789">
    <property type="entry name" value="MONOOXYGENASE"/>
    <property type="match status" value="1"/>
</dbReference>
<dbReference type="GO" id="GO:0071949">
    <property type="term" value="F:FAD binding"/>
    <property type="evidence" value="ECO:0007669"/>
    <property type="project" value="InterPro"/>
</dbReference>
<evidence type="ECO:0000259" key="6">
    <source>
        <dbReference type="Pfam" id="PF01494"/>
    </source>
</evidence>